<dbReference type="PANTHER" id="PTHR34273">
    <property type="entry name" value="METHYLTHIORIBOSE KINASE"/>
    <property type="match status" value="1"/>
</dbReference>
<proteinExistence type="inferred from homology"/>
<dbReference type="InterPro" id="IPR011009">
    <property type="entry name" value="Kinase-like_dom_sf"/>
</dbReference>
<sequence>MSDLLWIAFERTYRDIMTQFSPQDNNGVSNSEGLRGHIAAQPDLLVHFGADLDVAEISEIGDGNLNFIFHVRTPKVQMAIKHAPSWSRISRGTRALTRDRLGFEARALRLFRELAPLHVPTVYTYDADASMLAMEFITPHEILRKGLMAGQEYPDFADHISTYLANCLFNTSDFALKPSDKRQLVAEFSRNVELCEITERLVFTDAFVGSDDNRWTRPQLDAAVVRIQSDPIVRMRVEQLKLDFLTRTDALLHGDLHTGSIMATSDETFVIDPEFAVFGPMGFDIGMMIGNLLLGFFILPAHGGSDAQRENILNTIETLWEGFVQKFATHWQKNRDGGVFAYANFAAPVLSGATDAFLHSYLARVLDDAVGYAAVEVVRRLIGRAHVPEFDAIKDDDLRARHEAQAFQFAYNLLRSEENINAIGQMTAQARAACTV</sequence>
<dbReference type="KEGG" id="pseb:EOK75_15925"/>
<dbReference type="Proteomes" id="UP000298631">
    <property type="component" value="Plasmid unnamed1"/>
</dbReference>
<dbReference type="GO" id="GO:0009086">
    <property type="term" value="P:methionine biosynthetic process"/>
    <property type="evidence" value="ECO:0007669"/>
    <property type="project" value="InterPro"/>
</dbReference>
<evidence type="ECO:0000256" key="6">
    <source>
        <dbReference type="ARBA" id="ARBA00022777"/>
    </source>
</evidence>
<comment type="subunit">
    <text evidence="2">Homodimer.</text>
</comment>
<keyword evidence="5" id="KW-0547">Nucleotide-binding</keyword>
<keyword evidence="7" id="KW-0067">ATP-binding</keyword>
<evidence type="ECO:0000256" key="2">
    <source>
        <dbReference type="ARBA" id="ARBA00011738"/>
    </source>
</evidence>
<dbReference type="GO" id="GO:0005524">
    <property type="term" value="F:ATP binding"/>
    <property type="evidence" value="ECO:0007669"/>
    <property type="project" value="UniProtKB-KW"/>
</dbReference>
<evidence type="ECO:0000259" key="8">
    <source>
        <dbReference type="Pfam" id="PF01636"/>
    </source>
</evidence>
<reference evidence="9 10" key="1">
    <citation type="submission" date="2019-05" db="EMBL/GenBank/DDBJ databases">
        <title>Pseudorhodobacter turbinis sp. nov., isolated from the gut of the Korean turban shell.</title>
        <authorList>
            <person name="Jeong Y.-S."/>
            <person name="Kang W.-R."/>
            <person name="Bae J.-W."/>
        </authorList>
    </citation>
    <scope>NUCLEOTIDE SEQUENCE [LARGE SCALE GENOMIC DNA]</scope>
    <source>
        <strain evidence="9 10">S12M18</strain>
        <plasmid evidence="9 10">unnamed1</plasmid>
    </source>
</reference>
<dbReference type="PIRSF" id="PIRSF031134">
    <property type="entry name" value="MTRK"/>
    <property type="match status" value="1"/>
</dbReference>
<evidence type="ECO:0000256" key="4">
    <source>
        <dbReference type="ARBA" id="ARBA00022679"/>
    </source>
</evidence>
<geneLocation type="plasmid" evidence="9 10">
    <name>unnamed1</name>
</geneLocation>
<dbReference type="EC" id="2.7.1.100" evidence="3"/>
<dbReference type="InterPro" id="IPR002575">
    <property type="entry name" value="Aminoglycoside_PTrfase"/>
</dbReference>
<dbReference type="AlphaFoldDB" id="A0A4V1E184"/>
<evidence type="ECO:0000256" key="1">
    <source>
        <dbReference type="ARBA" id="ARBA00010165"/>
    </source>
</evidence>
<dbReference type="NCBIfam" id="TIGR01767">
    <property type="entry name" value="MTRK"/>
    <property type="match status" value="1"/>
</dbReference>
<dbReference type="Pfam" id="PF01636">
    <property type="entry name" value="APH"/>
    <property type="match status" value="1"/>
</dbReference>
<dbReference type="SUPFAM" id="SSF56112">
    <property type="entry name" value="Protein kinase-like (PK-like)"/>
    <property type="match status" value="1"/>
</dbReference>
<evidence type="ECO:0000313" key="9">
    <source>
        <dbReference type="EMBL" id="QCO57244.1"/>
    </source>
</evidence>
<dbReference type="OrthoDB" id="9777791at2"/>
<feature type="domain" description="Aminoglycoside phosphotransferase" evidence="8">
    <location>
        <begin position="59"/>
        <end position="289"/>
    </location>
</feature>
<comment type="similarity">
    <text evidence="1">Belongs to the methylthioribose kinase family.</text>
</comment>
<dbReference type="EMBL" id="CP039965">
    <property type="protein sequence ID" value="QCO57244.1"/>
    <property type="molecule type" value="Genomic_DNA"/>
</dbReference>
<evidence type="ECO:0000313" key="10">
    <source>
        <dbReference type="Proteomes" id="UP000298631"/>
    </source>
</evidence>
<accession>A0A4V1E184</accession>
<organism evidence="9 10">
    <name type="scientific">Pseudorhodobacter turbinis</name>
    <dbReference type="NCBI Taxonomy" id="2500533"/>
    <lineage>
        <taxon>Bacteria</taxon>
        <taxon>Pseudomonadati</taxon>
        <taxon>Pseudomonadota</taxon>
        <taxon>Alphaproteobacteria</taxon>
        <taxon>Rhodobacterales</taxon>
        <taxon>Paracoccaceae</taxon>
        <taxon>Pseudorhodobacter</taxon>
    </lineage>
</organism>
<keyword evidence="9" id="KW-0614">Plasmid</keyword>
<keyword evidence="10" id="KW-1185">Reference proteome</keyword>
<evidence type="ECO:0000256" key="7">
    <source>
        <dbReference type="ARBA" id="ARBA00022840"/>
    </source>
</evidence>
<keyword evidence="6 9" id="KW-0418">Kinase</keyword>
<protein>
    <recommendedName>
        <fullName evidence="3">S-methyl-5-thioribose kinase</fullName>
        <ecNumber evidence="3">2.7.1.100</ecNumber>
    </recommendedName>
</protein>
<evidence type="ECO:0000256" key="3">
    <source>
        <dbReference type="ARBA" id="ARBA00012128"/>
    </source>
</evidence>
<keyword evidence="4 9" id="KW-0808">Transferase</keyword>
<dbReference type="Gene3D" id="3.30.200.20">
    <property type="entry name" value="Phosphorylase Kinase, domain 1"/>
    <property type="match status" value="1"/>
</dbReference>
<name>A0A4V1E184_9RHOB</name>
<dbReference type="GO" id="GO:0046522">
    <property type="term" value="F:S-methyl-5-thioribose kinase activity"/>
    <property type="evidence" value="ECO:0007669"/>
    <property type="project" value="UniProtKB-EC"/>
</dbReference>
<dbReference type="InterPro" id="IPR009212">
    <property type="entry name" value="Methylthioribose_kinase"/>
</dbReference>
<evidence type="ECO:0000256" key="5">
    <source>
        <dbReference type="ARBA" id="ARBA00022741"/>
    </source>
</evidence>
<gene>
    <name evidence="9" type="primary">mtnK</name>
    <name evidence="9" type="ORF">EOK75_15925</name>
</gene>
<dbReference type="Gene3D" id="3.90.1200.10">
    <property type="match status" value="1"/>
</dbReference>
<dbReference type="PANTHER" id="PTHR34273:SF2">
    <property type="entry name" value="METHYLTHIORIBOSE KINASE"/>
    <property type="match status" value="1"/>
</dbReference>